<feature type="compositionally biased region" description="Low complexity" evidence="3">
    <location>
        <begin position="511"/>
        <end position="522"/>
    </location>
</feature>
<dbReference type="RefSeq" id="XP_018014995.1">
    <property type="nucleotide sequence ID" value="XM_018159506.2"/>
</dbReference>
<dbReference type="SUPFAM" id="SSF54928">
    <property type="entry name" value="RNA-binding domain, RBD"/>
    <property type="match status" value="1"/>
</dbReference>
<keyword evidence="5" id="KW-1185">Reference proteome</keyword>
<feature type="compositionally biased region" description="Gly residues" evidence="3">
    <location>
        <begin position="500"/>
        <end position="510"/>
    </location>
</feature>
<dbReference type="InterPro" id="IPR012677">
    <property type="entry name" value="Nucleotide-bd_a/b_plait_sf"/>
</dbReference>
<dbReference type="SMART" id="SM00360">
    <property type="entry name" value="RRM"/>
    <property type="match status" value="1"/>
</dbReference>
<dbReference type="InterPro" id="IPR000504">
    <property type="entry name" value="RRM_dom"/>
</dbReference>
<evidence type="ECO:0000313" key="6">
    <source>
        <dbReference type="RefSeq" id="XP_018014995.1"/>
    </source>
</evidence>
<dbReference type="PANTHER" id="PTHR48029">
    <property type="entry name" value="NUCLEOLAR PROTEIN 8"/>
    <property type="match status" value="1"/>
</dbReference>
<feature type="region of interest" description="Disordered" evidence="3">
    <location>
        <begin position="500"/>
        <end position="522"/>
    </location>
</feature>
<dbReference type="InterPro" id="IPR035979">
    <property type="entry name" value="RBD_domain_sf"/>
</dbReference>
<evidence type="ECO:0000256" key="1">
    <source>
        <dbReference type="ARBA" id="ARBA00022884"/>
    </source>
</evidence>
<feature type="region of interest" description="Disordered" evidence="3">
    <location>
        <begin position="203"/>
        <end position="254"/>
    </location>
</feature>
<keyword evidence="1 2" id="KW-0694">RNA-binding</keyword>
<gene>
    <name evidence="6" type="primary">LOC108671910</name>
</gene>
<dbReference type="PANTHER" id="PTHR48029:SF1">
    <property type="entry name" value="NUCLEOLAR PROTEIN 8"/>
    <property type="match status" value="1"/>
</dbReference>
<accession>A0A8B7NMU2</accession>
<sequence>MGASRLFIGGVSADLEQGILEKKLSKYGTVVNIEIKEKKDVISGEVVKRFAFATLDGAHSDIEKCIYSLNGSTLNGATLSVERAQESFIERIKREREERVAGKPSSATSTNDIQYRAGVHNLHERKEKFSLNNFSADDSYNNYSNDFNYKAQTDSWKKSGPYLEKTTYDVYSQIKNDPDQQATVKDELLPSLASYSSAWRDDDESIETSFHEGDGTHENLHAESPHTKPKVPVMRRYDPTKPAPQADNEQPSAASTCDTVKVTAAAHISKDLVFSGASGTFSLLDLLDGKLDSSKAIEGDQNLPTTDRIIGQEVTKSDEDVGQNELERHRSKNRKRSRKSDVAAPAKAAALPPYVKKEKFFIDSEDSCIGESVAWLYEVISDQKREEFREVRREIASHCTYRMRRARTDTDKVQSAVTSTQDWWGSSRYSDEAGSVEPATLVSEVVSVVASAVRTSYSDEKKVPLRVSDSNARNVTASKQFTQGRGRGLFQNRGRTLAWGGRGSFRGGSSLGLVRGGTNERG</sequence>
<evidence type="ECO:0000256" key="2">
    <source>
        <dbReference type="PROSITE-ProRule" id="PRU00176"/>
    </source>
</evidence>
<feature type="domain" description="RRM" evidence="4">
    <location>
        <begin position="4"/>
        <end position="86"/>
    </location>
</feature>
<dbReference type="AlphaFoldDB" id="A0A8B7NMU2"/>
<dbReference type="GeneID" id="108671910"/>
<dbReference type="Proteomes" id="UP000694843">
    <property type="component" value="Unplaced"/>
</dbReference>
<dbReference type="GO" id="GO:0003723">
    <property type="term" value="F:RNA binding"/>
    <property type="evidence" value="ECO:0007669"/>
    <property type="project" value="UniProtKB-UniRule"/>
</dbReference>
<dbReference type="PROSITE" id="PS50102">
    <property type="entry name" value="RRM"/>
    <property type="match status" value="1"/>
</dbReference>
<evidence type="ECO:0000313" key="5">
    <source>
        <dbReference type="Proteomes" id="UP000694843"/>
    </source>
</evidence>
<feature type="compositionally biased region" description="Basic residues" evidence="3">
    <location>
        <begin position="329"/>
        <end position="338"/>
    </location>
</feature>
<feature type="compositionally biased region" description="Basic and acidic residues" evidence="3">
    <location>
        <begin position="209"/>
        <end position="226"/>
    </location>
</feature>
<proteinExistence type="predicted"/>
<dbReference type="Gene3D" id="3.30.70.330">
    <property type="match status" value="1"/>
</dbReference>
<name>A0A8B7NMU2_HYAAZ</name>
<evidence type="ECO:0000256" key="3">
    <source>
        <dbReference type="SAM" id="MobiDB-lite"/>
    </source>
</evidence>
<protein>
    <submittedName>
        <fullName evidence="6">Uncharacterized protein LOC108671910</fullName>
    </submittedName>
</protein>
<organism evidence="5 6">
    <name type="scientific">Hyalella azteca</name>
    <name type="common">Amphipod</name>
    <dbReference type="NCBI Taxonomy" id="294128"/>
    <lineage>
        <taxon>Eukaryota</taxon>
        <taxon>Metazoa</taxon>
        <taxon>Ecdysozoa</taxon>
        <taxon>Arthropoda</taxon>
        <taxon>Crustacea</taxon>
        <taxon>Multicrustacea</taxon>
        <taxon>Malacostraca</taxon>
        <taxon>Eumalacostraca</taxon>
        <taxon>Peracarida</taxon>
        <taxon>Amphipoda</taxon>
        <taxon>Senticaudata</taxon>
        <taxon>Talitrida</taxon>
        <taxon>Talitroidea</taxon>
        <taxon>Hyalellidae</taxon>
        <taxon>Hyalella</taxon>
    </lineage>
</organism>
<feature type="region of interest" description="Disordered" evidence="3">
    <location>
        <begin position="296"/>
        <end position="347"/>
    </location>
</feature>
<dbReference type="OrthoDB" id="21643at2759"/>
<evidence type="ECO:0000259" key="4">
    <source>
        <dbReference type="PROSITE" id="PS50102"/>
    </source>
</evidence>
<reference evidence="6" key="1">
    <citation type="submission" date="2025-08" db="UniProtKB">
        <authorList>
            <consortium name="RefSeq"/>
        </authorList>
    </citation>
    <scope>IDENTIFICATION</scope>
    <source>
        <tissue evidence="6">Whole organism</tissue>
    </source>
</reference>
<dbReference type="KEGG" id="hazt:108671910"/>